<accession>S4P4R1</accession>
<protein>
    <submittedName>
        <fullName evidence="1">Uncharacterized protein</fullName>
    </submittedName>
</protein>
<dbReference type="AlphaFoldDB" id="S4P4R1"/>
<sequence length="85" mass="8846">MSRRVKTKRVKMMKAIRATVPADGKTGDVGALIAGDSIADAGALTIEEGAVEALEVVVDLTTEEDVVAIMTEEDEVALTTEEGVG</sequence>
<name>S4P4R1_9NEOP</name>
<dbReference type="EMBL" id="GAIX01008932">
    <property type="protein sequence ID" value="JAA83628.1"/>
    <property type="molecule type" value="Transcribed_RNA"/>
</dbReference>
<feature type="non-terminal residue" evidence="1">
    <location>
        <position position="85"/>
    </location>
</feature>
<proteinExistence type="predicted"/>
<reference evidence="1" key="2">
    <citation type="submission" date="2013-05" db="EMBL/GenBank/DDBJ databases">
        <authorList>
            <person name="Carter J.-M."/>
            <person name="Baker S.C."/>
            <person name="Pink R."/>
            <person name="Carter D.R.F."/>
            <person name="Collins A."/>
            <person name="Tomlin J."/>
            <person name="Gibbs M."/>
            <person name="Breuker C.J."/>
        </authorList>
    </citation>
    <scope>NUCLEOTIDE SEQUENCE</scope>
    <source>
        <tissue evidence="1">Ovary</tissue>
    </source>
</reference>
<organism evidence="1">
    <name type="scientific">Pararge aegeria</name>
    <name type="common">speckled wood butterfly</name>
    <dbReference type="NCBI Taxonomy" id="116150"/>
    <lineage>
        <taxon>Eukaryota</taxon>
        <taxon>Metazoa</taxon>
        <taxon>Ecdysozoa</taxon>
        <taxon>Arthropoda</taxon>
        <taxon>Hexapoda</taxon>
        <taxon>Insecta</taxon>
        <taxon>Pterygota</taxon>
        <taxon>Neoptera</taxon>
        <taxon>Endopterygota</taxon>
        <taxon>Lepidoptera</taxon>
        <taxon>Glossata</taxon>
        <taxon>Ditrysia</taxon>
        <taxon>Papilionoidea</taxon>
        <taxon>Nymphalidae</taxon>
        <taxon>Satyrinae</taxon>
        <taxon>Satyrini</taxon>
        <taxon>Parargina</taxon>
        <taxon>Pararge</taxon>
    </lineage>
</organism>
<reference evidence="1" key="1">
    <citation type="journal article" date="2013" name="BMC Genomics">
        <title>Unscrambling butterfly oogenesis.</title>
        <authorList>
            <person name="Carter J.M."/>
            <person name="Baker S.C."/>
            <person name="Pink R."/>
            <person name="Carter D.R."/>
            <person name="Collins A."/>
            <person name="Tomlin J."/>
            <person name="Gibbs M."/>
            <person name="Breuker C.J."/>
        </authorList>
    </citation>
    <scope>NUCLEOTIDE SEQUENCE</scope>
    <source>
        <tissue evidence="1">Ovary</tissue>
    </source>
</reference>
<evidence type="ECO:0000313" key="1">
    <source>
        <dbReference type="EMBL" id="JAA83628.1"/>
    </source>
</evidence>